<evidence type="ECO:0000313" key="1">
    <source>
        <dbReference type="EMBL" id="SPD74706.1"/>
    </source>
</evidence>
<reference evidence="1" key="1">
    <citation type="submission" date="2018-01" db="EMBL/GenBank/DDBJ databases">
        <authorList>
            <person name="Regsiter A."/>
            <person name="William W."/>
        </authorList>
    </citation>
    <scope>NUCLEOTIDE SEQUENCE</scope>
    <source>
        <strain evidence="1">TRIP AH-1</strain>
    </source>
</reference>
<gene>
    <name evidence="1" type="ORF">PITCH_A300009</name>
</gene>
<protein>
    <submittedName>
        <fullName evidence="1">Uncharacterized protein</fullName>
    </submittedName>
</protein>
<organism evidence="1">
    <name type="scientific">uncultured Desulfobacterium sp</name>
    <dbReference type="NCBI Taxonomy" id="201089"/>
    <lineage>
        <taxon>Bacteria</taxon>
        <taxon>Pseudomonadati</taxon>
        <taxon>Thermodesulfobacteriota</taxon>
        <taxon>Desulfobacteria</taxon>
        <taxon>Desulfobacterales</taxon>
        <taxon>Desulfobacteriaceae</taxon>
        <taxon>Desulfobacterium</taxon>
        <taxon>environmental samples</taxon>
    </lineage>
</organism>
<dbReference type="AlphaFoldDB" id="A0A445MYZ3"/>
<sequence>MCGTWEPVVPMLREKRKWKPHECESTDAAHRGGAARSSVEVSVMEMERRGCIV</sequence>
<accession>A0A445MYZ3</accession>
<proteinExistence type="predicted"/>
<name>A0A445MYZ3_9BACT</name>
<dbReference type="EMBL" id="OJIN01000171">
    <property type="protein sequence ID" value="SPD74706.1"/>
    <property type="molecule type" value="Genomic_DNA"/>
</dbReference>